<evidence type="ECO:0000313" key="1">
    <source>
        <dbReference type="EMBL" id="QMW06401.1"/>
    </source>
</evidence>
<dbReference type="EMBL" id="CP059732">
    <property type="protein sequence ID" value="QMW06401.1"/>
    <property type="molecule type" value="Genomic_DNA"/>
</dbReference>
<organism evidence="1 2">
    <name type="scientific">Spirosoma foliorum</name>
    <dbReference type="NCBI Taxonomy" id="2710596"/>
    <lineage>
        <taxon>Bacteria</taxon>
        <taxon>Pseudomonadati</taxon>
        <taxon>Bacteroidota</taxon>
        <taxon>Cytophagia</taxon>
        <taxon>Cytophagales</taxon>
        <taxon>Cytophagaceae</taxon>
        <taxon>Spirosoma</taxon>
    </lineage>
</organism>
<gene>
    <name evidence="1" type="ORF">H3H32_16660</name>
</gene>
<dbReference type="Proteomes" id="UP000515369">
    <property type="component" value="Chromosome"/>
</dbReference>
<dbReference type="AlphaFoldDB" id="A0A7G5H5K9"/>
<proteinExistence type="predicted"/>
<dbReference type="RefSeq" id="WP_182463770.1">
    <property type="nucleotide sequence ID" value="NZ_CP059732.1"/>
</dbReference>
<evidence type="ECO:0000313" key="2">
    <source>
        <dbReference type="Proteomes" id="UP000515369"/>
    </source>
</evidence>
<reference evidence="1 2" key="1">
    <citation type="submission" date="2020-07" db="EMBL/GenBank/DDBJ databases">
        <title>Spirosoma foliorum sp. nov., isolated from the leaves on the Nejang mountain Korea, Republic of.</title>
        <authorList>
            <person name="Ho H."/>
            <person name="Lee Y.-J."/>
            <person name="Nurcahyanto D.-A."/>
            <person name="Kim S.-G."/>
        </authorList>
    </citation>
    <scope>NUCLEOTIDE SEQUENCE [LARGE SCALE GENOMIC DNA]</scope>
    <source>
        <strain evidence="1 2">PL0136</strain>
    </source>
</reference>
<accession>A0A7G5H5K9</accession>
<protein>
    <submittedName>
        <fullName evidence="1">Uncharacterized protein</fullName>
    </submittedName>
</protein>
<keyword evidence="2" id="KW-1185">Reference proteome</keyword>
<dbReference type="KEGG" id="sfol:H3H32_16660"/>
<sequence length="123" mass="14161">MNFIQDDVEEMGKLAGYVQFMVYTDVNRSHAEPLGEAIWMDMKALFSEHYYYGTKHSIAMPALSEPVEYTVAMIPFVGYVDYDGFPGKVLRQLVYLVRSEVFPLLAEINPNEIGQWLYPDLPQ</sequence>
<name>A0A7G5H5K9_9BACT</name>